<keyword evidence="3" id="KW-1185">Reference proteome</keyword>
<proteinExistence type="predicted"/>
<gene>
    <name evidence="2" type="ORF">MNOR_LOCUS24911</name>
</gene>
<evidence type="ECO:0000313" key="2">
    <source>
        <dbReference type="EMBL" id="CAL4124979.1"/>
    </source>
</evidence>
<feature type="region of interest" description="Disordered" evidence="1">
    <location>
        <begin position="229"/>
        <end position="253"/>
    </location>
</feature>
<feature type="compositionally biased region" description="Polar residues" evidence="1">
    <location>
        <begin position="244"/>
        <end position="253"/>
    </location>
</feature>
<dbReference type="AlphaFoldDB" id="A0AAV2RJT7"/>
<reference evidence="2 3" key="1">
    <citation type="submission" date="2024-05" db="EMBL/GenBank/DDBJ databases">
        <authorList>
            <person name="Wallberg A."/>
        </authorList>
    </citation>
    <scope>NUCLEOTIDE SEQUENCE [LARGE SCALE GENOMIC DNA]</scope>
</reference>
<comment type="caution">
    <text evidence="2">The sequence shown here is derived from an EMBL/GenBank/DDBJ whole genome shotgun (WGS) entry which is preliminary data.</text>
</comment>
<dbReference type="EMBL" id="CAXKWB010023268">
    <property type="protein sequence ID" value="CAL4124979.1"/>
    <property type="molecule type" value="Genomic_DNA"/>
</dbReference>
<sequence length="253" mass="28911">GKYNSYQDLLVKSKGYPFYIKKLISQSSYPKQNIKQNLSENPYILWIQKLNQLKQQCAFEQLQKYLGLMSNYEFPPTPLSRILELHHNIKREQQDTDQNEFLQSIALEAVSPAVPTHRSGPMQSRIYTTSMNIENKTSNYVPETSSNDFLQIKTANEKDKDNKTNLEKIIIIDNTHLKETPVSLKNNTLYTGQIIEHTNKTSGYAHPGSLETFIESSSNSREDIDVVQVTSQPKTNEGTDKTNKTSVNSPHNI</sequence>
<feature type="non-terminal residue" evidence="2">
    <location>
        <position position="1"/>
    </location>
</feature>
<evidence type="ECO:0000256" key="1">
    <source>
        <dbReference type="SAM" id="MobiDB-lite"/>
    </source>
</evidence>
<organism evidence="2 3">
    <name type="scientific">Meganyctiphanes norvegica</name>
    <name type="common">Northern krill</name>
    <name type="synonym">Thysanopoda norvegica</name>
    <dbReference type="NCBI Taxonomy" id="48144"/>
    <lineage>
        <taxon>Eukaryota</taxon>
        <taxon>Metazoa</taxon>
        <taxon>Ecdysozoa</taxon>
        <taxon>Arthropoda</taxon>
        <taxon>Crustacea</taxon>
        <taxon>Multicrustacea</taxon>
        <taxon>Malacostraca</taxon>
        <taxon>Eumalacostraca</taxon>
        <taxon>Eucarida</taxon>
        <taxon>Euphausiacea</taxon>
        <taxon>Euphausiidae</taxon>
        <taxon>Meganyctiphanes</taxon>
    </lineage>
</organism>
<name>A0AAV2RJT7_MEGNR</name>
<dbReference type="Proteomes" id="UP001497623">
    <property type="component" value="Unassembled WGS sequence"/>
</dbReference>
<evidence type="ECO:0000313" key="3">
    <source>
        <dbReference type="Proteomes" id="UP001497623"/>
    </source>
</evidence>
<feature type="non-terminal residue" evidence="2">
    <location>
        <position position="253"/>
    </location>
</feature>
<accession>A0AAV2RJT7</accession>
<protein>
    <submittedName>
        <fullName evidence="2">Uncharacterized protein</fullName>
    </submittedName>
</protein>